<evidence type="ECO:0000313" key="1">
    <source>
        <dbReference type="EMBL" id="GLC57890.1"/>
    </source>
</evidence>
<comment type="caution">
    <text evidence="1">The sequence shown here is derived from an EMBL/GenBank/DDBJ whole genome shotgun (WGS) entry which is preliminary data.</text>
</comment>
<dbReference type="EMBL" id="BRXU01000020">
    <property type="protein sequence ID" value="GLC57890.1"/>
    <property type="molecule type" value="Genomic_DNA"/>
</dbReference>
<keyword evidence="2" id="KW-1185">Reference proteome</keyword>
<organism evidence="1 2">
    <name type="scientific">Pleodorina starrii</name>
    <dbReference type="NCBI Taxonomy" id="330485"/>
    <lineage>
        <taxon>Eukaryota</taxon>
        <taxon>Viridiplantae</taxon>
        <taxon>Chlorophyta</taxon>
        <taxon>core chlorophytes</taxon>
        <taxon>Chlorophyceae</taxon>
        <taxon>CS clade</taxon>
        <taxon>Chlamydomonadales</taxon>
        <taxon>Volvocaceae</taxon>
        <taxon>Pleodorina</taxon>
    </lineage>
</organism>
<name>A0A9W6BU21_9CHLO</name>
<sequence length="175" mass="18798">MNVAASPSAEANLLKQERVTDNSTPERRLQSGIETDRQCIVTASGCDINLAFVTSFNATPTTASQKLLALTVALNKTCFDYASKAACIANPSEYCTWVENFNGGFCMLSNKYLKLSWLNNRVDCPDSLADSATTCSRLSSNQTACNARSDCRWNGALGTVSSSIADVIDTWVGGE</sequence>
<proteinExistence type="predicted"/>
<reference evidence="1 2" key="1">
    <citation type="journal article" date="2023" name="Commun. Biol.">
        <title>Reorganization of the ancestral sex-determining regions during the evolution of trioecy in Pleodorina starrii.</title>
        <authorList>
            <person name="Takahashi K."/>
            <person name="Suzuki S."/>
            <person name="Kawai-Toyooka H."/>
            <person name="Yamamoto K."/>
            <person name="Hamaji T."/>
            <person name="Ootsuki R."/>
            <person name="Yamaguchi H."/>
            <person name="Kawachi M."/>
            <person name="Higashiyama T."/>
            <person name="Nozaki H."/>
        </authorList>
    </citation>
    <scope>NUCLEOTIDE SEQUENCE [LARGE SCALE GENOMIC DNA]</scope>
    <source>
        <strain evidence="1 2">NIES-4479</strain>
    </source>
</reference>
<evidence type="ECO:0000313" key="2">
    <source>
        <dbReference type="Proteomes" id="UP001165080"/>
    </source>
</evidence>
<gene>
    <name evidence="1" type="primary">PLESTBF000628</name>
    <name evidence="1" type="ORF">PLESTB_001285900</name>
</gene>
<dbReference type="AlphaFoldDB" id="A0A9W6BU21"/>
<protein>
    <submittedName>
        <fullName evidence="1">Uncharacterized protein</fullName>
    </submittedName>
</protein>
<accession>A0A9W6BU21</accession>
<dbReference type="Proteomes" id="UP001165080">
    <property type="component" value="Unassembled WGS sequence"/>
</dbReference>